<keyword evidence="2 4" id="KW-0349">Heme</keyword>
<accession>A0A9X9A0Z4</accession>
<keyword evidence="3 4" id="KW-0503">Monooxygenase</keyword>
<evidence type="ECO:0000313" key="5">
    <source>
        <dbReference type="EMBL" id="TKI88842.1"/>
    </source>
</evidence>
<evidence type="ECO:0000256" key="2">
    <source>
        <dbReference type="ARBA" id="ARBA00022617"/>
    </source>
</evidence>
<keyword evidence="4" id="KW-0560">Oxidoreductase</keyword>
<evidence type="ECO:0000313" key="6">
    <source>
        <dbReference type="Proteomes" id="UP000308444"/>
    </source>
</evidence>
<dbReference type="EMBL" id="SZOH01003880">
    <property type="protein sequence ID" value="TKI88842.1"/>
    <property type="molecule type" value="Genomic_DNA"/>
</dbReference>
<gene>
    <name evidence="5" type="ORF">FC695_36935</name>
</gene>
<evidence type="ECO:0000256" key="3">
    <source>
        <dbReference type="ARBA" id="ARBA00023033"/>
    </source>
</evidence>
<dbReference type="PANTHER" id="PTHR46696:SF1">
    <property type="entry name" value="CYTOCHROME P450 YJIB-RELATED"/>
    <property type="match status" value="1"/>
</dbReference>
<dbReference type="InterPro" id="IPR001128">
    <property type="entry name" value="Cyt_P450"/>
</dbReference>
<keyword evidence="4" id="KW-0479">Metal-binding</keyword>
<organism evidence="5 6">
    <name type="scientific">Bacillus cereus</name>
    <dbReference type="NCBI Taxonomy" id="1396"/>
    <lineage>
        <taxon>Bacteria</taxon>
        <taxon>Bacillati</taxon>
        <taxon>Bacillota</taxon>
        <taxon>Bacilli</taxon>
        <taxon>Bacillales</taxon>
        <taxon>Bacillaceae</taxon>
        <taxon>Bacillus</taxon>
        <taxon>Bacillus cereus group</taxon>
    </lineage>
</organism>
<dbReference type="Gene3D" id="1.10.630.10">
    <property type="entry name" value="Cytochrome P450"/>
    <property type="match status" value="1"/>
</dbReference>
<dbReference type="SUPFAM" id="SSF48264">
    <property type="entry name" value="Cytochrome P450"/>
    <property type="match status" value="1"/>
</dbReference>
<dbReference type="InterPro" id="IPR017972">
    <property type="entry name" value="Cyt_P450_CS"/>
</dbReference>
<comment type="caution">
    <text evidence="5">The sequence shown here is derived from an EMBL/GenBank/DDBJ whole genome shotgun (WGS) entry which is preliminary data.</text>
</comment>
<dbReference type="PROSITE" id="PS00086">
    <property type="entry name" value="CYTOCHROME_P450"/>
    <property type="match status" value="1"/>
</dbReference>
<evidence type="ECO:0000256" key="4">
    <source>
        <dbReference type="RuleBase" id="RU000461"/>
    </source>
</evidence>
<name>A0A9X9A0Z4_BACCE</name>
<dbReference type="PANTHER" id="PTHR46696">
    <property type="entry name" value="P450, PUTATIVE (EUROFUNG)-RELATED"/>
    <property type="match status" value="1"/>
</dbReference>
<evidence type="ECO:0000256" key="1">
    <source>
        <dbReference type="ARBA" id="ARBA00010617"/>
    </source>
</evidence>
<sequence>LIPKAIEEVLRYRSPAQRVVRRVKKEMQLNGQTLQVDQIISAWVGSANRDSNYFKDADSFNIHRKRNPHLAFGHGIHFCLGARLARLEATIVLTELIKKYKSFSFIDTNLPIPISNSSSVYGLKSFPVKSEMIQIK</sequence>
<dbReference type="PRINTS" id="PR00359">
    <property type="entry name" value="BP450"/>
</dbReference>
<proteinExistence type="inferred from homology"/>
<protein>
    <submittedName>
        <fullName evidence="5">Cytochrome P450</fullName>
    </submittedName>
</protein>
<dbReference type="InterPro" id="IPR036396">
    <property type="entry name" value="Cyt_P450_sf"/>
</dbReference>
<dbReference type="Proteomes" id="UP000308444">
    <property type="component" value="Unassembled WGS sequence"/>
</dbReference>
<feature type="non-terminal residue" evidence="5">
    <location>
        <position position="1"/>
    </location>
</feature>
<dbReference type="InterPro" id="IPR002397">
    <property type="entry name" value="Cyt_P450_B"/>
</dbReference>
<reference evidence="5 6" key="1">
    <citation type="journal article" date="2019" name="Environ. Microbiol.">
        <title>An active ?-lactamase is a part of an orchestrated cell wall stress resistance network of Bacillus subtilis and related rhizosphere species.</title>
        <authorList>
            <person name="Bucher T."/>
            <person name="Keren-Paz A."/>
            <person name="Hausser J."/>
            <person name="Olender T."/>
            <person name="Cytryn E."/>
            <person name="Kolodkin-Gal I."/>
        </authorList>
    </citation>
    <scope>NUCLEOTIDE SEQUENCE [LARGE SCALE GENOMIC DNA]</scope>
    <source>
        <strain evidence="5 6">I32</strain>
    </source>
</reference>
<dbReference type="Pfam" id="PF00067">
    <property type="entry name" value="p450"/>
    <property type="match status" value="1"/>
</dbReference>
<dbReference type="GO" id="GO:0005506">
    <property type="term" value="F:iron ion binding"/>
    <property type="evidence" value="ECO:0007669"/>
    <property type="project" value="InterPro"/>
</dbReference>
<dbReference type="GO" id="GO:0020037">
    <property type="term" value="F:heme binding"/>
    <property type="evidence" value="ECO:0007669"/>
    <property type="project" value="InterPro"/>
</dbReference>
<dbReference type="GO" id="GO:0004497">
    <property type="term" value="F:monooxygenase activity"/>
    <property type="evidence" value="ECO:0007669"/>
    <property type="project" value="UniProtKB-KW"/>
</dbReference>
<dbReference type="AlphaFoldDB" id="A0A9X9A0Z4"/>
<keyword evidence="4" id="KW-0408">Iron</keyword>
<comment type="similarity">
    <text evidence="1 4">Belongs to the cytochrome P450 family.</text>
</comment>
<dbReference type="GO" id="GO:0016705">
    <property type="term" value="F:oxidoreductase activity, acting on paired donors, with incorporation or reduction of molecular oxygen"/>
    <property type="evidence" value="ECO:0007669"/>
    <property type="project" value="InterPro"/>
</dbReference>